<evidence type="ECO:0000313" key="2">
    <source>
        <dbReference type="EMBL" id="KAA8909291.1"/>
    </source>
</evidence>
<feature type="compositionally biased region" description="Pro residues" evidence="1">
    <location>
        <begin position="229"/>
        <end position="238"/>
    </location>
</feature>
<keyword evidence="3" id="KW-1185">Reference proteome</keyword>
<feature type="region of interest" description="Disordered" evidence="1">
    <location>
        <begin position="161"/>
        <end position="244"/>
    </location>
</feature>
<proteinExistence type="predicted"/>
<accession>A0A5J5F0V4</accession>
<dbReference type="EMBL" id="VXIS01000059">
    <property type="protein sequence ID" value="KAA8909291.1"/>
    <property type="molecule type" value="Genomic_DNA"/>
</dbReference>
<evidence type="ECO:0000313" key="3">
    <source>
        <dbReference type="Proteomes" id="UP000326924"/>
    </source>
</evidence>
<gene>
    <name evidence="2" type="ORF">FN846DRAFT_942712</name>
</gene>
<feature type="compositionally biased region" description="Low complexity" evidence="1">
    <location>
        <begin position="161"/>
        <end position="171"/>
    </location>
</feature>
<dbReference type="AlphaFoldDB" id="A0A5J5F0V4"/>
<evidence type="ECO:0000256" key="1">
    <source>
        <dbReference type="SAM" id="MobiDB-lite"/>
    </source>
</evidence>
<name>A0A5J5F0V4_9PEZI</name>
<organism evidence="2 3">
    <name type="scientific">Sphaerosporella brunnea</name>
    <dbReference type="NCBI Taxonomy" id="1250544"/>
    <lineage>
        <taxon>Eukaryota</taxon>
        <taxon>Fungi</taxon>
        <taxon>Dikarya</taxon>
        <taxon>Ascomycota</taxon>
        <taxon>Pezizomycotina</taxon>
        <taxon>Pezizomycetes</taxon>
        <taxon>Pezizales</taxon>
        <taxon>Pyronemataceae</taxon>
        <taxon>Sphaerosporella</taxon>
    </lineage>
</organism>
<protein>
    <submittedName>
        <fullName evidence="2">Uncharacterized protein</fullName>
    </submittedName>
</protein>
<feature type="region of interest" description="Disordered" evidence="1">
    <location>
        <begin position="1"/>
        <end position="28"/>
    </location>
</feature>
<dbReference type="InParanoid" id="A0A5J5F0V4"/>
<comment type="caution">
    <text evidence="2">The sequence shown here is derived from an EMBL/GenBank/DDBJ whole genome shotgun (WGS) entry which is preliminary data.</text>
</comment>
<feature type="compositionally biased region" description="Low complexity" evidence="1">
    <location>
        <begin position="188"/>
        <end position="209"/>
    </location>
</feature>
<sequence length="244" mass="26093">MATPAPGAPMPNGFAAHSSAVRSPGMQHPLQQQYANAMRHPNGAVGLTAQHVAAMRLRAIQQQQMIQQQQQQQQQQMPGMITQADMLARVQQMHPGLTHEQAQLQAQKQVAHYHDQLRNNMAAQVQVRRNSVNVRAGTGGTGVLIGANGPIGPGAAAMAAAQQQQQQQAQQSRSATPVGMAASPRMGQLQQGQQQQQPQPQPAQQQVQSPCPPQPLQQAVGLGVQMSPQPSPAPPQPQPQSQQQ</sequence>
<dbReference type="Proteomes" id="UP000326924">
    <property type="component" value="Unassembled WGS sequence"/>
</dbReference>
<reference evidence="2 3" key="1">
    <citation type="submission" date="2019-09" db="EMBL/GenBank/DDBJ databases">
        <title>Draft genome of the ectomycorrhizal ascomycete Sphaerosporella brunnea.</title>
        <authorList>
            <consortium name="DOE Joint Genome Institute"/>
            <person name="Benucci G.M."/>
            <person name="Marozzi G."/>
            <person name="Antonielli L."/>
            <person name="Sanchez S."/>
            <person name="Marco P."/>
            <person name="Wang X."/>
            <person name="Falini L.B."/>
            <person name="Barry K."/>
            <person name="Haridas S."/>
            <person name="Lipzen A."/>
            <person name="Labutti K."/>
            <person name="Grigoriev I.V."/>
            <person name="Murat C."/>
            <person name="Martin F."/>
            <person name="Albertini E."/>
            <person name="Donnini D."/>
            <person name="Bonito G."/>
        </authorList>
    </citation>
    <scope>NUCLEOTIDE SEQUENCE [LARGE SCALE GENOMIC DNA]</scope>
    <source>
        <strain evidence="2 3">Sb_GMNB300</strain>
    </source>
</reference>